<comment type="caution">
    <text evidence="2">The sequence shown here is derived from an EMBL/GenBank/DDBJ whole genome shotgun (WGS) entry which is preliminary data.</text>
</comment>
<protein>
    <submittedName>
        <fullName evidence="2">Uncharacterized protein</fullName>
    </submittedName>
</protein>
<proteinExistence type="predicted"/>
<accession>A0A5B7CZ97</accession>
<organism evidence="2 3">
    <name type="scientific">Portunus trituberculatus</name>
    <name type="common">Swimming crab</name>
    <name type="synonym">Neptunus trituberculatus</name>
    <dbReference type="NCBI Taxonomy" id="210409"/>
    <lineage>
        <taxon>Eukaryota</taxon>
        <taxon>Metazoa</taxon>
        <taxon>Ecdysozoa</taxon>
        <taxon>Arthropoda</taxon>
        <taxon>Crustacea</taxon>
        <taxon>Multicrustacea</taxon>
        <taxon>Malacostraca</taxon>
        <taxon>Eumalacostraca</taxon>
        <taxon>Eucarida</taxon>
        <taxon>Decapoda</taxon>
        <taxon>Pleocyemata</taxon>
        <taxon>Brachyura</taxon>
        <taxon>Eubrachyura</taxon>
        <taxon>Portunoidea</taxon>
        <taxon>Portunidae</taxon>
        <taxon>Portuninae</taxon>
        <taxon>Portunus</taxon>
    </lineage>
</organism>
<feature type="compositionally biased region" description="Basic and acidic residues" evidence="1">
    <location>
        <begin position="20"/>
        <end position="34"/>
    </location>
</feature>
<name>A0A5B7CZ97_PORTR</name>
<evidence type="ECO:0000313" key="3">
    <source>
        <dbReference type="Proteomes" id="UP000324222"/>
    </source>
</evidence>
<feature type="compositionally biased region" description="Gly residues" evidence="1">
    <location>
        <begin position="10"/>
        <end position="19"/>
    </location>
</feature>
<dbReference type="EMBL" id="VSRR010000400">
    <property type="protein sequence ID" value="MPC15072.1"/>
    <property type="molecule type" value="Genomic_DNA"/>
</dbReference>
<gene>
    <name evidence="2" type="ORF">E2C01_007854</name>
</gene>
<feature type="compositionally biased region" description="Basic residues" evidence="1">
    <location>
        <begin position="35"/>
        <end position="44"/>
    </location>
</feature>
<keyword evidence="3" id="KW-1185">Reference proteome</keyword>
<evidence type="ECO:0000313" key="2">
    <source>
        <dbReference type="EMBL" id="MPC15072.1"/>
    </source>
</evidence>
<sequence>MASTSVTSGTGRGKNNGGGSKDESGQEKRVEKREYRRGKHHKSYSRSQHSTNRGHDGLPEPVHAVCLQGNADCMAVLLVLNAASEHIVEECLQARVHLGILLGPQLDVVVNGMH</sequence>
<dbReference type="AlphaFoldDB" id="A0A5B7CZ97"/>
<evidence type="ECO:0000256" key="1">
    <source>
        <dbReference type="SAM" id="MobiDB-lite"/>
    </source>
</evidence>
<dbReference type="Proteomes" id="UP000324222">
    <property type="component" value="Unassembled WGS sequence"/>
</dbReference>
<feature type="region of interest" description="Disordered" evidence="1">
    <location>
        <begin position="1"/>
        <end position="62"/>
    </location>
</feature>
<reference evidence="2 3" key="1">
    <citation type="submission" date="2019-05" db="EMBL/GenBank/DDBJ databases">
        <title>Another draft genome of Portunus trituberculatus and its Hox gene families provides insights of decapod evolution.</title>
        <authorList>
            <person name="Jeong J.-H."/>
            <person name="Song I."/>
            <person name="Kim S."/>
            <person name="Choi T."/>
            <person name="Kim D."/>
            <person name="Ryu S."/>
            <person name="Kim W."/>
        </authorList>
    </citation>
    <scope>NUCLEOTIDE SEQUENCE [LARGE SCALE GENOMIC DNA]</scope>
    <source>
        <tissue evidence="2">Muscle</tissue>
    </source>
</reference>